<dbReference type="GO" id="GO:0006071">
    <property type="term" value="P:glycerol metabolic process"/>
    <property type="evidence" value="ECO:0007669"/>
    <property type="project" value="InterPro"/>
</dbReference>
<dbReference type="AlphaFoldDB" id="A0A7J5XKB4"/>
<dbReference type="Proteomes" id="UP000518266">
    <property type="component" value="Unassembled WGS sequence"/>
</dbReference>
<dbReference type="InterPro" id="IPR004007">
    <property type="entry name" value="DhaL_dom"/>
</dbReference>
<dbReference type="Gene3D" id="1.25.40.340">
    <property type="match status" value="1"/>
</dbReference>
<organism evidence="2 3">
    <name type="scientific">Dissostichus mawsoni</name>
    <name type="common">Antarctic cod</name>
    <dbReference type="NCBI Taxonomy" id="36200"/>
    <lineage>
        <taxon>Eukaryota</taxon>
        <taxon>Metazoa</taxon>
        <taxon>Chordata</taxon>
        <taxon>Craniata</taxon>
        <taxon>Vertebrata</taxon>
        <taxon>Euteleostomi</taxon>
        <taxon>Actinopterygii</taxon>
        <taxon>Neopterygii</taxon>
        <taxon>Teleostei</taxon>
        <taxon>Neoteleostei</taxon>
        <taxon>Acanthomorphata</taxon>
        <taxon>Eupercaria</taxon>
        <taxon>Perciformes</taxon>
        <taxon>Notothenioidei</taxon>
        <taxon>Nototheniidae</taxon>
        <taxon>Dissostichus</taxon>
    </lineage>
</organism>
<dbReference type="EMBL" id="JAAKFY010000023">
    <property type="protein sequence ID" value="KAF3837420.1"/>
    <property type="molecule type" value="Genomic_DNA"/>
</dbReference>
<protein>
    <recommendedName>
        <fullName evidence="1">DhaL domain-containing protein</fullName>
    </recommendedName>
</protein>
<comment type="caution">
    <text evidence="2">The sequence shown here is derived from an EMBL/GenBank/DDBJ whole genome shotgun (WGS) entry which is preliminary data.</text>
</comment>
<dbReference type="GO" id="GO:0004371">
    <property type="term" value="F:glycerone kinase activity"/>
    <property type="evidence" value="ECO:0007669"/>
    <property type="project" value="InterPro"/>
</dbReference>
<dbReference type="OrthoDB" id="1724672at2759"/>
<proteinExistence type="predicted"/>
<gene>
    <name evidence="2" type="ORF">F7725_004884</name>
</gene>
<dbReference type="Pfam" id="PF02734">
    <property type="entry name" value="Dak2"/>
    <property type="match status" value="1"/>
</dbReference>
<evidence type="ECO:0000313" key="2">
    <source>
        <dbReference type="EMBL" id="KAF3837420.1"/>
    </source>
</evidence>
<name>A0A7J5XKB4_DISMA</name>
<evidence type="ECO:0000259" key="1">
    <source>
        <dbReference type="PROSITE" id="PS51480"/>
    </source>
</evidence>
<dbReference type="SUPFAM" id="SSF101473">
    <property type="entry name" value="DhaL-like"/>
    <property type="match status" value="1"/>
</dbReference>
<dbReference type="InterPro" id="IPR036117">
    <property type="entry name" value="DhaL_dom_sf"/>
</dbReference>
<sequence>MSYLFSVPLSSLESVLGAESTLDLKAMAGRASYIAAERVSLPDPGAVAVATIMRAVMETLEEEKKK</sequence>
<feature type="domain" description="DhaL" evidence="1">
    <location>
        <begin position="1"/>
        <end position="58"/>
    </location>
</feature>
<keyword evidence="3" id="KW-1185">Reference proteome</keyword>
<accession>A0A7J5XKB4</accession>
<dbReference type="PROSITE" id="PS51480">
    <property type="entry name" value="DHAL"/>
    <property type="match status" value="1"/>
</dbReference>
<evidence type="ECO:0000313" key="3">
    <source>
        <dbReference type="Proteomes" id="UP000518266"/>
    </source>
</evidence>
<reference evidence="2 3" key="1">
    <citation type="submission" date="2020-03" db="EMBL/GenBank/DDBJ databases">
        <title>Dissostichus mawsoni Genome sequencing and assembly.</title>
        <authorList>
            <person name="Park H."/>
        </authorList>
    </citation>
    <scope>NUCLEOTIDE SEQUENCE [LARGE SCALE GENOMIC DNA]</scope>
    <source>
        <strain evidence="2">DM0001</strain>
        <tissue evidence="2">Muscle</tissue>
    </source>
</reference>